<gene>
    <name evidence="2" type="ORF">GCM10022380_88400</name>
</gene>
<organism evidence="2 3">
    <name type="scientific">Amycolatopsis tucumanensis</name>
    <dbReference type="NCBI Taxonomy" id="401106"/>
    <lineage>
        <taxon>Bacteria</taxon>
        <taxon>Bacillati</taxon>
        <taxon>Actinomycetota</taxon>
        <taxon>Actinomycetes</taxon>
        <taxon>Pseudonocardiales</taxon>
        <taxon>Pseudonocardiaceae</taxon>
        <taxon>Amycolatopsis</taxon>
    </lineage>
</organism>
<comment type="caution">
    <text evidence="2">The sequence shown here is derived from an EMBL/GenBank/DDBJ whole genome shotgun (WGS) entry which is preliminary data.</text>
</comment>
<keyword evidence="3" id="KW-1185">Reference proteome</keyword>
<dbReference type="RefSeq" id="WP_237339826.1">
    <property type="nucleotide sequence ID" value="NZ_BAABCM010000027.1"/>
</dbReference>
<proteinExistence type="predicted"/>
<dbReference type="EMBL" id="BAABCM010000027">
    <property type="protein sequence ID" value="GAA3857364.1"/>
    <property type="molecule type" value="Genomic_DNA"/>
</dbReference>
<feature type="transmembrane region" description="Helical" evidence="1">
    <location>
        <begin position="12"/>
        <end position="38"/>
    </location>
</feature>
<name>A0ABP7JXA5_9PSEU</name>
<keyword evidence="1" id="KW-0472">Membrane</keyword>
<dbReference type="Proteomes" id="UP001501624">
    <property type="component" value="Unassembled WGS sequence"/>
</dbReference>
<keyword evidence="1" id="KW-1133">Transmembrane helix</keyword>
<protein>
    <recommendedName>
        <fullName evidence="4">SHOCT domain-containing protein</fullName>
    </recommendedName>
</protein>
<evidence type="ECO:0000256" key="1">
    <source>
        <dbReference type="SAM" id="Phobius"/>
    </source>
</evidence>
<evidence type="ECO:0000313" key="2">
    <source>
        <dbReference type="EMBL" id="GAA3857364.1"/>
    </source>
</evidence>
<evidence type="ECO:0000313" key="3">
    <source>
        <dbReference type="Proteomes" id="UP001501624"/>
    </source>
</evidence>
<keyword evidence="1" id="KW-0812">Transmembrane</keyword>
<sequence>MAETATQAANTSWQAIAIGVLLFALLAFWTISALIGALRRWRRDKRDLRAPASTLAGSRASFVVPSWLTDRTGTLARMPKWRRHDEEIPKTLLDEEAAAVRDLLAGRLDRAAYRERLHELASHTASKSKHRQ</sequence>
<accession>A0ABP7JXA5</accession>
<reference evidence="3" key="1">
    <citation type="journal article" date="2019" name="Int. J. Syst. Evol. Microbiol.">
        <title>The Global Catalogue of Microorganisms (GCM) 10K type strain sequencing project: providing services to taxonomists for standard genome sequencing and annotation.</title>
        <authorList>
            <consortium name="The Broad Institute Genomics Platform"/>
            <consortium name="The Broad Institute Genome Sequencing Center for Infectious Disease"/>
            <person name="Wu L."/>
            <person name="Ma J."/>
        </authorList>
    </citation>
    <scope>NUCLEOTIDE SEQUENCE [LARGE SCALE GENOMIC DNA]</scope>
    <source>
        <strain evidence="3">JCM 17017</strain>
    </source>
</reference>
<evidence type="ECO:0008006" key="4">
    <source>
        <dbReference type="Google" id="ProtNLM"/>
    </source>
</evidence>